<protein>
    <submittedName>
        <fullName evidence="2">Uncharacterized protein</fullName>
    </submittedName>
</protein>
<dbReference type="SUPFAM" id="SSF101447">
    <property type="entry name" value="Formin homology 2 domain (FH2 domain)"/>
    <property type="match status" value="1"/>
</dbReference>
<accession>A0ABN9TFM5</accession>
<keyword evidence="3" id="KW-1185">Reference proteome</keyword>
<comment type="caution">
    <text evidence="2">The sequence shown here is derived from an EMBL/GenBank/DDBJ whole genome shotgun (WGS) entry which is preliminary data.</text>
</comment>
<feature type="region of interest" description="Disordered" evidence="1">
    <location>
        <begin position="1"/>
        <end position="38"/>
    </location>
</feature>
<sequence length="200" mass="21701">LLVLLPPPSSSLLLPPPPPPLPPPPPSPPFRPPSPPPRMGVWGEELRADLRKLMLVPILGLLSMDSPIVEVGDIYQVFRTREQTADTEVTLRAPRWLRDTGLLGALPFSSGSPDTVLTLRQNFRVAAEGVLRFAFRDGQVESRLFDQLGALHLPLAPLGLAADAAEDGPLTDTLATTYCDGDLRLGVGGRFGEFRVFQRA</sequence>
<reference evidence="2" key="1">
    <citation type="submission" date="2023-10" db="EMBL/GenBank/DDBJ databases">
        <authorList>
            <person name="Chen Y."/>
            <person name="Shah S."/>
            <person name="Dougan E. K."/>
            <person name="Thang M."/>
            <person name="Chan C."/>
        </authorList>
    </citation>
    <scope>NUCLEOTIDE SEQUENCE [LARGE SCALE GENOMIC DNA]</scope>
</reference>
<evidence type="ECO:0000256" key="1">
    <source>
        <dbReference type="SAM" id="MobiDB-lite"/>
    </source>
</evidence>
<organism evidence="2 3">
    <name type="scientific">Prorocentrum cordatum</name>
    <dbReference type="NCBI Taxonomy" id="2364126"/>
    <lineage>
        <taxon>Eukaryota</taxon>
        <taxon>Sar</taxon>
        <taxon>Alveolata</taxon>
        <taxon>Dinophyceae</taxon>
        <taxon>Prorocentrales</taxon>
        <taxon>Prorocentraceae</taxon>
        <taxon>Prorocentrum</taxon>
    </lineage>
</organism>
<evidence type="ECO:0000313" key="2">
    <source>
        <dbReference type="EMBL" id="CAK0844554.1"/>
    </source>
</evidence>
<evidence type="ECO:0000313" key="3">
    <source>
        <dbReference type="Proteomes" id="UP001189429"/>
    </source>
</evidence>
<feature type="non-terminal residue" evidence="2">
    <location>
        <position position="1"/>
    </location>
</feature>
<name>A0ABN9TFM5_9DINO</name>
<dbReference type="Proteomes" id="UP001189429">
    <property type="component" value="Unassembled WGS sequence"/>
</dbReference>
<dbReference type="EMBL" id="CAUYUJ010014673">
    <property type="protein sequence ID" value="CAK0844554.1"/>
    <property type="molecule type" value="Genomic_DNA"/>
</dbReference>
<proteinExistence type="predicted"/>
<gene>
    <name evidence="2" type="ORF">PCOR1329_LOCUS38629</name>
</gene>